<name>A0A2P9HNL9_9HYPH</name>
<reference evidence="3" key="1">
    <citation type="submission" date="2017-12" db="EMBL/GenBank/DDBJ databases">
        <authorList>
            <person name="Diaz M."/>
        </authorList>
    </citation>
    <scope>NUCLEOTIDE SEQUENCE [LARGE SCALE GENOMIC DNA]</scope>
    <source>
        <strain evidence="3">FI11154</strain>
    </source>
</reference>
<dbReference type="Proteomes" id="UP000246073">
    <property type="component" value="Unassembled WGS sequence"/>
</dbReference>
<evidence type="ECO:0000313" key="2">
    <source>
        <dbReference type="EMBL" id="SPL65725.1"/>
    </source>
</evidence>
<organism evidence="2 3">
    <name type="scientific">Ochrobactrum soli</name>
    <dbReference type="NCBI Taxonomy" id="2448455"/>
    <lineage>
        <taxon>Bacteria</taxon>
        <taxon>Pseudomonadati</taxon>
        <taxon>Pseudomonadota</taxon>
        <taxon>Alphaproteobacteria</taxon>
        <taxon>Hyphomicrobiales</taxon>
        <taxon>Brucellaceae</taxon>
        <taxon>Brucella/Ochrobactrum group</taxon>
        <taxon>Ochrobactrum</taxon>
    </lineage>
</organism>
<sequence length="50" mass="5802">MLDRKIARTRLSIQNLPEHIRQDIGWPAIDDRLPMTRPSQPTRANTLHNG</sequence>
<evidence type="ECO:0008006" key="4">
    <source>
        <dbReference type="Google" id="ProtNLM"/>
    </source>
</evidence>
<dbReference type="EMBL" id="OOFM01000005">
    <property type="protein sequence ID" value="SPL65725.1"/>
    <property type="molecule type" value="Genomic_DNA"/>
</dbReference>
<dbReference type="AlphaFoldDB" id="A0A2P9HNL9"/>
<gene>
    <name evidence="2" type="ORF">OHAE_1592</name>
</gene>
<feature type="region of interest" description="Disordered" evidence="1">
    <location>
        <begin position="30"/>
        <end position="50"/>
    </location>
</feature>
<proteinExistence type="predicted"/>
<evidence type="ECO:0000313" key="3">
    <source>
        <dbReference type="Proteomes" id="UP000246073"/>
    </source>
</evidence>
<feature type="compositionally biased region" description="Polar residues" evidence="1">
    <location>
        <begin position="37"/>
        <end position="50"/>
    </location>
</feature>
<evidence type="ECO:0000256" key="1">
    <source>
        <dbReference type="SAM" id="MobiDB-lite"/>
    </source>
</evidence>
<accession>A0A2P9HNL9</accession>
<protein>
    <recommendedName>
        <fullName evidence="4">DUF1127 domain-containing protein</fullName>
    </recommendedName>
</protein>